<protein>
    <submittedName>
        <fullName evidence="3">Uncharacterized protein LOC106805525</fullName>
    </submittedName>
</protein>
<organism evidence="2 3">
    <name type="scientific">Priapulus caudatus</name>
    <name type="common">Priapulid worm</name>
    <dbReference type="NCBI Taxonomy" id="37621"/>
    <lineage>
        <taxon>Eukaryota</taxon>
        <taxon>Metazoa</taxon>
        <taxon>Ecdysozoa</taxon>
        <taxon>Scalidophora</taxon>
        <taxon>Priapulida</taxon>
        <taxon>Priapulimorpha</taxon>
        <taxon>Priapulimorphida</taxon>
        <taxon>Priapulidae</taxon>
        <taxon>Priapulus</taxon>
    </lineage>
</organism>
<evidence type="ECO:0000313" key="3">
    <source>
        <dbReference type="RefSeq" id="XP_014662638.1"/>
    </source>
</evidence>
<dbReference type="RefSeq" id="XP_014662638.1">
    <property type="nucleotide sequence ID" value="XM_014807152.1"/>
</dbReference>
<accession>A0ABM1DRR7</accession>
<keyword evidence="2" id="KW-1185">Reference proteome</keyword>
<evidence type="ECO:0000256" key="1">
    <source>
        <dbReference type="SAM" id="Coils"/>
    </source>
</evidence>
<sequence length="260" mass="29716">MKKEKKELVSASNNEKDNECVKLKDDLNSKNEVIRDLENEKLRLEETIESMKCGDSNLQKEGKQYSSDMRMFVYDAVVNHVPTKNVPILMKQFAKRSGVILGKVPHRNTVELMTRELGVISDFHAAEIILNSENITVGFDATTQEGLHVNSVHITNKSDCHVLAIDQLAGGTAEDYELYITETFDNLTNVYCKLYSSNFEETRQKIIGHISNTMTDRATVNHATIQRLELNWRKKPNELNFPPPSFRHYCQFSPDFSEGQ</sequence>
<dbReference type="Proteomes" id="UP000695022">
    <property type="component" value="Unplaced"/>
</dbReference>
<gene>
    <name evidence="3" type="primary">LOC106805525</name>
</gene>
<name>A0ABM1DRR7_PRICU</name>
<reference evidence="3" key="1">
    <citation type="submission" date="2025-08" db="UniProtKB">
        <authorList>
            <consortium name="RefSeq"/>
        </authorList>
    </citation>
    <scope>IDENTIFICATION</scope>
</reference>
<keyword evidence="1" id="KW-0175">Coiled coil</keyword>
<evidence type="ECO:0000313" key="2">
    <source>
        <dbReference type="Proteomes" id="UP000695022"/>
    </source>
</evidence>
<proteinExistence type="predicted"/>
<dbReference type="GeneID" id="106805525"/>
<feature type="coiled-coil region" evidence="1">
    <location>
        <begin position="20"/>
        <end position="54"/>
    </location>
</feature>